<keyword evidence="5 6" id="KW-0472">Membrane</keyword>
<accession>A0A1X0VCN3</accession>
<name>A0A1X0VCN3_LEUPS</name>
<evidence type="ECO:0000256" key="1">
    <source>
        <dbReference type="ARBA" id="ARBA00004651"/>
    </source>
</evidence>
<dbReference type="EMBL" id="MPLS01000023">
    <property type="protein sequence ID" value="ORI97497.1"/>
    <property type="molecule type" value="Genomic_DNA"/>
</dbReference>
<dbReference type="InterPro" id="IPR002293">
    <property type="entry name" value="AA/rel_permease1"/>
</dbReference>
<keyword evidence="3 6" id="KW-0812">Transmembrane</keyword>
<feature type="transmembrane region" description="Helical" evidence="6">
    <location>
        <begin position="86"/>
        <end position="112"/>
    </location>
</feature>
<dbReference type="InterPro" id="IPR050367">
    <property type="entry name" value="APC_superfamily"/>
</dbReference>
<feature type="transmembrane region" description="Helical" evidence="6">
    <location>
        <begin position="409"/>
        <end position="427"/>
    </location>
</feature>
<organism evidence="7 8">
    <name type="scientific">Leuconostoc pseudomesenteroides</name>
    <dbReference type="NCBI Taxonomy" id="33968"/>
    <lineage>
        <taxon>Bacteria</taxon>
        <taxon>Bacillati</taxon>
        <taxon>Bacillota</taxon>
        <taxon>Bacilli</taxon>
        <taxon>Lactobacillales</taxon>
        <taxon>Lactobacillaceae</taxon>
        <taxon>Leuconostoc</taxon>
    </lineage>
</organism>
<evidence type="ECO:0000313" key="8">
    <source>
        <dbReference type="Proteomes" id="UP000192288"/>
    </source>
</evidence>
<comment type="subcellular location">
    <subcellularLocation>
        <location evidence="1">Cell membrane</location>
        <topology evidence="1">Multi-pass membrane protein</topology>
    </subcellularLocation>
</comment>
<protein>
    <submittedName>
        <fullName evidence="7">Amino acid transporter</fullName>
    </submittedName>
</protein>
<feature type="transmembrane region" description="Helical" evidence="6">
    <location>
        <begin position="229"/>
        <end position="252"/>
    </location>
</feature>
<feature type="transmembrane region" description="Helical" evidence="6">
    <location>
        <begin position="47"/>
        <end position="66"/>
    </location>
</feature>
<feature type="transmembrane region" description="Helical" evidence="6">
    <location>
        <begin position="190"/>
        <end position="209"/>
    </location>
</feature>
<dbReference type="Pfam" id="PF13520">
    <property type="entry name" value="AA_permease_2"/>
    <property type="match status" value="1"/>
</dbReference>
<evidence type="ECO:0000256" key="2">
    <source>
        <dbReference type="ARBA" id="ARBA00022475"/>
    </source>
</evidence>
<evidence type="ECO:0000256" key="3">
    <source>
        <dbReference type="ARBA" id="ARBA00022692"/>
    </source>
</evidence>
<feature type="transmembrane region" description="Helical" evidence="6">
    <location>
        <begin position="328"/>
        <end position="347"/>
    </location>
</feature>
<keyword evidence="4 6" id="KW-1133">Transmembrane helix</keyword>
<evidence type="ECO:0000256" key="4">
    <source>
        <dbReference type="ARBA" id="ARBA00022989"/>
    </source>
</evidence>
<dbReference type="PANTHER" id="PTHR42770:SF16">
    <property type="entry name" value="AMINO ACID PERMEASE"/>
    <property type="match status" value="1"/>
</dbReference>
<dbReference type="PANTHER" id="PTHR42770">
    <property type="entry name" value="AMINO ACID TRANSPORTER-RELATED"/>
    <property type="match status" value="1"/>
</dbReference>
<feature type="transmembrane region" description="Helical" evidence="6">
    <location>
        <begin position="353"/>
        <end position="373"/>
    </location>
</feature>
<sequence>MEQKNNSLKRTLTVKDLVIYGIIFMIPVAPMAYYGSFLAPAHGMVGLAYLIGMVAMLFTGFSYATMSGKFPYAGSVYTYVQKGASAPLGFIAGWGITLDYILLPTVCMLVSASFGTSLFPNIPNYVWIIGLVIINTVINMIGVDFVSKVSWILFSLQLFVLIAFIVGAIKLLFDCTIEVNTVSLYNPKEFHISGVLSSTSLVIVSYLGFDAISTLAEETSDPQRSVGKAVILSILLVGTLFVITALFAGFVVPNYASLNPDTAFITILDKVGGAWLTQLVQWTMIVSFGLASGQECQTAISRILFAMGRDGILPKALGQLKPKYRTPWTAIILVGIVSLILSLLLDLTTVGNLVSFGALFGFMCLNGAVIWKFYIKDFTFSVVKFIKYLISPLIGFGVSLWIFVSLDMASKFTGMAWLIIGLGILLYQTKFFKLATPQFDFGEKH</sequence>
<dbReference type="AlphaFoldDB" id="A0A1X0VCN3"/>
<dbReference type="Gene3D" id="1.20.1740.10">
    <property type="entry name" value="Amino acid/polyamine transporter I"/>
    <property type="match status" value="1"/>
</dbReference>
<dbReference type="GO" id="GO:0005886">
    <property type="term" value="C:plasma membrane"/>
    <property type="evidence" value="ECO:0007669"/>
    <property type="project" value="UniProtKB-SubCell"/>
</dbReference>
<evidence type="ECO:0000313" key="7">
    <source>
        <dbReference type="EMBL" id="ORI97497.1"/>
    </source>
</evidence>
<comment type="caution">
    <text evidence="7">The sequence shown here is derived from an EMBL/GenBank/DDBJ whole genome shotgun (WGS) entry which is preliminary data.</text>
</comment>
<dbReference type="STRING" id="33968.BMS77_07550"/>
<evidence type="ECO:0000256" key="5">
    <source>
        <dbReference type="ARBA" id="ARBA00023136"/>
    </source>
</evidence>
<evidence type="ECO:0000256" key="6">
    <source>
        <dbReference type="SAM" id="Phobius"/>
    </source>
</evidence>
<gene>
    <name evidence="7" type="ORF">BMR96_06765</name>
</gene>
<feature type="transmembrane region" description="Helical" evidence="6">
    <location>
        <begin position="149"/>
        <end position="169"/>
    </location>
</feature>
<dbReference type="RefSeq" id="WP_080519425.1">
    <property type="nucleotide sequence ID" value="NZ_MPLS01000023.1"/>
</dbReference>
<dbReference type="GO" id="GO:0022857">
    <property type="term" value="F:transmembrane transporter activity"/>
    <property type="evidence" value="ECO:0007669"/>
    <property type="project" value="InterPro"/>
</dbReference>
<keyword evidence="2" id="KW-1003">Cell membrane</keyword>
<proteinExistence type="predicted"/>
<dbReference type="Proteomes" id="UP000192288">
    <property type="component" value="Unassembled WGS sequence"/>
</dbReference>
<feature type="transmembrane region" description="Helical" evidence="6">
    <location>
        <begin position="17"/>
        <end position="35"/>
    </location>
</feature>
<feature type="transmembrane region" description="Helical" evidence="6">
    <location>
        <begin position="124"/>
        <end position="143"/>
    </location>
</feature>
<dbReference type="eggNOG" id="COG0531">
    <property type="taxonomic scope" value="Bacteria"/>
</dbReference>
<reference evidence="7 8" key="1">
    <citation type="journal article" date="2017" name="Front. Microbiol.">
        <title>Genomic Characterization of Dairy Associated Leuconostoc Species and Diversity of Leuconostocs in Undefined Mixed Mesophilic Starter Cultures.</title>
        <authorList>
            <person name="Frantzen C.A."/>
            <person name="Kot W."/>
            <person name="Pedersen T.B."/>
            <person name="Ardo Y.M."/>
            <person name="Broadbent J.R."/>
            <person name="Neve H."/>
            <person name="Hansen L.H."/>
            <person name="Dal Bello F."/>
            <person name="Ostlie H.M."/>
            <person name="Kleppen H.P."/>
            <person name="Vogensen F.K."/>
            <person name="Holo H."/>
        </authorList>
    </citation>
    <scope>NUCLEOTIDE SEQUENCE [LARGE SCALE GENOMIC DNA]</scope>
    <source>
        <strain evidence="7 8">LMGCF08</strain>
    </source>
</reference>
<dbReference type="PIRSF" id="PIRSF006060">
    <property type="entry name" value="AA_transporter"/>
    <property type="match status" value="1"/>
</dbReference>
<feature type="transmembrane region" description="Helical" evidence="6">
    <location>
        <begin position="385"/>
        <end position="403"/>
    </location>
</feature>